<sequence length="194" mass="20848">MPLASRVRIWFSTSLMVLAMVVGQLVLQGAVHLDGYPADFLPTDATVTNEAQLCEEEALCTLRRVGLDRVGGVPYLHLGLDVGADRVGLRGELGSQRVVGVLFVELVLQGGVGSAQLDAVALGDLLHLGLDGLDGLPLLVGLCQGGLELLVGRDETLRRLKHLRYKRASWRIPFTAVCRISLDRSPGSPRCCGR</sequence>
<keyword evidence="1" id="KW-0472">Membrane</keyword>
<accession>A0A4Z2G460</accession>
<evidence type="ECO:0000313" key="3">
    <source>
        <dbReference type="Proteomes" id="UP000314294"/>
    </source>
</evidence>
<evidence type="ECO:0000256" key="1">
    <source>
        <dbReference type="SAM" id="Phobius"/>
    </source>
</evidence>
<evidence type="ECO:0000313" key="2">
    <source>
        <dbReference type="EMBL" id="TNN47980.1"/>
    </source>
</evidence>
<gene>
    <name evidence="2" type="ORF">EYF80_041803</name>
</gene>
<name>A0A4Z2G460_9TELE</name>
<keyword evidence="1" id="KW-0812">Transmembrane</keyword>
<dbReference type="Proteomes" id="UP000314294">
    <property type="component" value="Unassembled WGS sequence"/>
</dbReference>
<organism evidence="2 3">
    <name type="scientific">Liparis tanakae</name>
    <name type="common">Tanaka's snailfish</name>
    <dbReference type="NCBI Taxonomy" id="230148"/>
    <lineage>
        <taxon>Eukaryota</taxon>
        <taxon>Metazoa</taxon>
        <taxon>Chordata</taxon>
        <taxon>Craniata</taxon>
        <taxon>Vertebrata</taxon>
        <taxon>Euteleostomi</taxon>
        <taxon>Actinopterygii</taxon>
        <taxon>Neopterygii</taxon>
        <taxon>Teleostei</taxon>
        <taxon>Neoteleostei</taxon>
        <taxon>Acanthomorphata</taxon>
        <taxon>Eupercaria</taxon>
        <taxon>Perciformes</taxon>
        <taxon>Cottioidei</taxon>
        <taxon>Cottales</taxon>
        <taxon>Liparidae</taxon>
        <taxon>Liparis</taxon>
    </lineage>
</organism>
<proteinExistence type="predicted"/>
<comment type="caution">
    <text evidence="2">The sequence shown here is derived from an EMBL/GenBank/DDBJ whole genome shotgun (WGS) entry which is preliminary data.</text>
</comment>
<feature type="transmembrane region" description="Helical" evidence="1">
    <location>
        <begin position="7"/>
        <end position="27"/>
    </location>
</feature>
<keyword evidence="3" id="KW-1185">Reference proteome</keyword>
<keyword evidence="1" id="KW-1133">Transmembrane helix</keyword>
<reference evidence="2 3" key="1">
    <citation type="submission" date="2019-03" db="EMBL/GenBank/DDBJ databases">
        <title>First draft genome of Liparis tanakae, snailfish: a comprehensive survey of snailfish specific genes.</title>
        <authorList>
            <person name="Kim W."/>
            <person name="Song I."/>
            <person name="Jeong J.-H."/>
            <person name="Kim D."/>
            <person name="Kim S."/>
            <person name="Ryu S."/>
            <person name="Song J.Y."/>
            <person name="Lee S.K."/>
        </authorList>
    </citation>
    <scope>NUCLEOTIDE SEQUENCE [LARGE SCALE GENOMIC DNA]</scope>
    <source>
        <tissue evidence="2">Muscle</tissue>
    </source>
</reference>
<dbReference type="AlphaFoldDB" id="A0A4Z2G460"/>
<protein>
    <submittedName>
        <fullName evidence="2">Uncharacterized protein</fullName>
    </submittedName>
</protein>
<dbReference type="EMBL" id="SRLO01000716">
    <property type="protein sequence ID" value="TNN47980.1"/>
    <property type="molecule type" value="Genomic_DNA"/>
</dbReference>